<keyword evidence="2" id="KW-1185">Reference proteome</keyword>
<reference evidence="1" key="1">
    <citation type="submission" date="2021-06" db="EMBL/GenBank/DDBJ databases">
        <authorList>
            <person name="Kallberg Y."/>
            <person name="Tangrot J."/>
            <person name="Rosling A."/>
        </authorList>
    </citation>
    <scope>NUCLEOTIDE SEQUENCE</scope>
    <source>
        <strain evidence="1">MA461A</strain>
    </source>
</reference>
<proteinExistence type="predicted"/>
<organism evidence="1 2">
    <name type="scientific">Racocetra persica</name>
    <dbReference type="NCBI Taxonomy" id="160502"/>
    <lineage>
        <taxon>Eukaryota</taxon>
        <taxon>Fungi</taxon>
        <taxon>Fungi incertae sedis</taxon>
        <taxon>Mucoromycota</taxon>
        <taxon>Glomeromycotina</taxon>
        <taxon>Glomeromycetes</taxon>
        <taxon>Diversisporales</taxon>
        <taxon>Gigasporaceae</taxon>
        <taxon>Racocetra</taxon>
    </lineage>
</organism>
<evidence type="ECO:0000313" key="1">
    <source>
        <dbReference type="EMBL" id="CAG8519537.1"/>
    </source>
</evidence>
<dbReference type="EMBL" id="CAJVQC010002951">
    <property type="protein sequence ID" value="CAG8519537.1"/>
    <property type="molecule type" value="Genomic_DNA"/>
</dbReference>
<accession>A0ACA9LCM8</accession>
<protein>
    <submittedName>
        <fullName evidence="1">88_t:CDS:1</fullName>
    </submittedName>
</protein>
<sequence>MPIDINESNQSLSEKNIKPTFNDSEMLDSQDITTSSNNKTKACLLEKNIRLAFNINEMFKDKVAFTTNKTKAHSNTKKVKNIDYNAPINVDDSNPTLSKKNITQNINRISKTQDMNIQNLDIVAPTNNKIKACSNAKKGKNINHNTLINVDDSDPTLPERNINLAQNISRMFETQDMVASTNNKTKAYKPNGNSKKAKKEKQVYHNASINVDDNDPTLLEKNIGT</sequence>
<dbReference type="Proteomes" id="UP000789920">
    <property type="component" value="Unassembled WGS sequence"/>
</dbReference>
<evidence type="ECO:0000313" key="2">
    <source>
        <dbReference type="Proteomes" id="UP000789920"/>
    </source>
</evidence>
<name>A0ACA9LCM8_9GLOM</name>
<comment type="caution">
    <text evidence="1">The sequence shown here is derived from an EMBL/GenBank/DDBJ whole genome shotgun (WGS) entry which is preliminary data.</text>
</comment>
<gene>
    <name evidence="1" type="ORF">RPERSI_LOCUS2634</name>
</gene>